<proteinExistence type="predicted"/>
<name>A0A7E4URQ1_PANRE</name>
<dbReference type="SUPFAM" id="SSF53335">
    <property type="entry name" value="S-adenosyl-L-methionine-dependent methyltransferases"/>
    <property type="match status" value="1"/>
</dbReference>
<dbReference type="InterPro" id="IPR006342">
    <property type="entry name" value="FkbM_mtfrase"/>
</dbReference>
<evidence type="ECO:0000259" key="1">
    <source>
        <dbReference type="Pfam" id="PF05050"/>
    </source>
</evidence>
<dbReference type="Pfam" id="PF05050">
    <property type="entry name" value="Methyltransf_21"/>
    <property type="match status" value="1"/>
</dbReference>
<dbReference type="AlphaFoldDB" id="A0A7E4URQ1"/>
<protein>
    <submittedName>
        <fullName evidence="3">Methyltransf_21 domain-containing protein</fullName>
    </submittedName>
</protein>
<reference evidence="3" key="2">
    <citation type="submission" date="2020-10" db="UniProtKB">
        <authorList>
            <consortium name="WormBaseParasite"/>
        </authorList>
    </citation>
    <scope>IDENTIFICATION</scope>
</reference>
<evidence type="ECO:0000313" key="2">
    <source>
        <dbReference type="Proteomes" id="UP000492821"/>
    </source>
</evidence>
<dbReference type="Proteomes" id="UP000492821">
    <property type="component" value="Unassembled WGS sequence"/>
</dbReference>
<evidence type="ECO:0000313" key="3">
    <source>
        <dbReference type="WBParaSite" id="Pan_g12033.t1"/>
    </source>
</evidence>
<reference evidence="2" key="1">
    <citation type="journal article" date="2013" name="Genetics">
        <title>The draft genome and transcriptome of Panagrellus redivivus are shaped by the harsh demands of a free-living lifestyle.</title>
        <authorList>
            <person name="Srinivasan J."/>
            <person name="Dillman A.R."/>
            <person name="Macchietto M.G."/>
            <person name="Heikkinen L."/>
            <person name="Lakso M."/>
            <person name="Fracchia K.M."/>
            <person name="Antoshechkin I."/>
            <person name="Mortazavi A."/>
            <person name="Wong G."/>
            <person name="Sternberg P.W."/>
        </authorList>
    </citation>
    <scope>NUCLEOTIDE SEQUENCE [LARGE SCALE GENOMIC DNA]</scope>
    <source>
        <strain evidence="2">MT8872</strain>
    </source>
</reference>
<dbReference type="PANTHER" id="PTHR22989:SF3">
    <property type="entry name" value="METHYLTRANSFERASE FKBM DOMAIN-CONTAINING PROTEIN"/>
    <property type="match status" value="1"/>
</dbReference>
<organism evidence="2 3">
    <name type="scientific">Panagrellus redivivus</name>
    <name type="common">Microworm</name>
    <dbReference type="NCBI Taxonomy" id="6233"/>
    <lineage>
        <taxon>Eukaryota</taxon>
        <taxon>Metazoa</taxon>
        <taxon>Ecdysozoa</taxon>
        <taxon>Nematoda</taxon>
        <taxon>Chromadorea</taxon>
        <taxon>Rhabditida</taxon>
        <taxon>Tylenchina</taxon>
        <taxon>Panagrolaimomorpha</taxon>
        <taxon>Panagrolaimoidea</taxon>
        <taxon>Panagrolaimidae</taxon>
        <taxon>Panagrellus</taxon>
    </lineage>
</organism>
<dbReference type="WBParaSite" id="Pan_g12033.t1">
    <property type="protein sequence ID" value="Pan_g12033.t1"/>
    <property type="gene ID" value="Pan_g12033"/>
</dbReference>
<sequence>MRNCRFSYVLIGVSIATLFFLIQRNSVSQSINFVGIPTPSSPLLPWTPELEHAVTCLRTAFQDGTSFRAAYHWFYLPETTDKCSSKIATILSMQEFVGEEPKFFIPTTSRNFTYKMLTLGVGHNLEAEEKIMKAHPGCTRYVGVDPDPKINQDLVEKLGGKFLKHVVAVDDNIGVASLLGQGQAYNTVQTKRTSLINVIKEAELTDVIDVLIMDIEGAEFSIFLDMIESPQKYPVICQLNIEFHDAFANGPEALDIIDSFDKMALQSRYLLLKVTQYPCSKPVFNRSFFINIKDEYCIKKYVSKLFTSA</sequence>
<dbReference type="InterPro" id="IPR029063">
    <property type="entry name" value="SAM-dependent_MTases_sf"/>
</dbReference>
<feature type="domain" description="Methyltransferase FkbM" evidence="1">
    <location>
        <begin position="115"/>
        <end position="257"/>
    </location>
</feature>
<dbReference type="PANTHER" id="PTHR22989">
    <property type="entry name" value="UNCHARACTERIZED DUF13 C.ELEGANS"/>
    <property type="match status" value="1"/>
</dbReference>
<accession>A0A7E4URQ1</accession>
<keyword evidence="2" id="KW-1185">Reference proteome</keyword>